<dbReference type="CDD" id="cd16922">
    <property type="entry name" value="HATPase_EvgS-ArcB-TorS-like"/>
    <property type="match status" value="1"/>
</dbReference>
<name>A0ABR6YTV6_9FIRM</name>
<evidence type="ECO:0000259" key="18">
    <source>
        <dbReference type="PROSITE" id="PS50109"/>
    </source>
</evidence>
<dbReference type="Gene3D" id="1.10.287.130">
    <property type="match status" value="1"/>
</dbReference>
<evidence type="ECO:0000313" key="23">
    <source>
        <dbReference type="Proteomes" id="UP000622405"/>
    </source>
</evidence>
<feature type="domain" description="PAC" evidence="20">
    <location>
        <begin position="11"/>
        <end position="62"/>
    </location>
</feature>
<keyword evidence="7" id="KW-0808">Transferase</keyword>
<dbReference type="Pfam" id="PF00072">
    <property type="entry name" value="Response_reg"/>
    <property type="match status" value="2"/>
</dbReference>
<evidence type="ECO:0000313" key="22">
    <source>
        <dbReference type="EMBL" id="MBC3898622.1"/>
    </source>
</evidence>
<dbReference type="Gene3D" id="1.20.120.160">
    <property type="entry name" value="HPT domain"/>
    <property type="match status" value="1"/>
</dbReference>
<keyword evidence="5" id="KW-1003">Cell membrane</keyword>
<keyword evidence="14" id="KW-0472">Membrane</keyword>
<feature type="domain" description="Histidine kinase" evidence="18">
    <location>
        <begin position="544"/>
        <end position="764"/>
    </location>
</feature>
<evidence type="ECO:0000256" key="2">
    <source>
        <dbReference type="ARBA" id="ARBA00004651"/>
    </source>
</evidence>
<feature type="domain" description="Response regulatory" evidence="19">
    <location>
        <begin position="782"/>
        <end position="903"/>
    </location>
</feature>
<evidence type="ECO:0000256" key="12">
    <source>
        <dbReference type="ARBA" id="ARBA00022989"/>
    </source>
</evidence>
<evidence type="ECO:0000256" key="6">
    <source>
        <dbReference type="ARBA" id="ARBA00022553"/>
    </source>
</evidence>
<dbReference type="InterPro" id="IPR011006">
    <property type="entry name" value="CheY-like_superfamily"/>
</dbReference>
<dbReference type="SMART" id="SM00065">
    <property type="entry name" value="GAF"/>
    <property type="match status" value="1"/>
</dbReference>
<dbReference type="InterPro" id="IPR013655">
    <property type="entry name" value="PAS_fold_3"/>
</dbReference>
<dbReference type="Pfam" id="PF01590">
    <property type="entry name" value="GAF"/>
    <property type="match status" value="1"/>
</dbReference>
<dbReference type="PROSITE" id="PS50894">
    <property type="entry name" value="HPT"/>
    <property type="match status" value="1"/>
</dbReference>
<feature type="modified residue" description="4-aspartylphosphate" evidence="17">
    <location>
        <position position="836"/>
    </location>
</feature>
<dbReference type="Pfam" id="PF01627">
    <property type="entry name" value="Hpt"/>
    <property type="match status" value="1"/>
</dbReference>
<dbReference type="Gene3D" id="3.30.450.20">
    <property type="entry name" value="PAS domain"/>
    <property type="match status" value="3"/>
</dbReference>
<evidence type="ECO:0000256" key="5">
    <source>
        <dbReference type="ARBA" id="ARBA00022475"/>
    </source>
</evidence>
<sequence length="1282" mass="146528">MKDAIEKAESFEMELEITTEKKTTKWIRTVGIPISENGQIIQIEGVVQDVTELHLSEERASKIDRILEAYFKVVPDILFLTDAQGVILEYRAKKTSDLYIPPEVFLDKKIDSVLPPDINNVFTDAMAMARTSGQMQTFEYDLPYADGNHHFECRMSWLAESENFVEVIRDISERYQMELDLKNARKLLEERFAEREIEQKFIVDQLYLHTGLIREISQMESGINGEIERFSEEITELLGKRMETDRVSVWQYNDEMTMMECLDLYVKKEQTHTKKITMNRVDQPLTFEYLINNRYMIINEKSVENQEKDYWQAYMKPLGGKTLLVCSVICNGKAIGSIGFMHVNKNHEWGSEEITFGCYVADQIGTAFLNRERMEITQALRQNEAFLNRAQEVSKTGHWHFDIKANKLIWSNETYRIFGVEIGMPQTFESYMDFVYPDDRKKMIDTWAEKVKEGQSFTVLHRILSGSEVRWVEERSQFECDHEGNPIASWGTVQDVTEKMNYLEELETYQKHLEEMVFSRTTELEMAKLEAEAANQAKSSFLSNMSHEIRTPMNAIIGLAHLIKRDPLTMRQEEQIDKLTEAANHLLQIINDVLDLSKIEAGKMQMDTHDFEPTREIDRVCTILGDEAAKKNLDLLVDVDHIPTVLRGDSVRFGQILLNLMSNAVKFTETGSIKIIARIVKQDQKQIRLRFEVWDTGIGMSQEQLKNLFQDFVQADESMTRLYGGTGLGLAISSRLANFLGGAIGVDSELGQGSRFWFELPFEISTAMPKNRISIKSSEQVRVLVIDDMPEARELMITMLADFGIECDAVSSGKEGLAAVTQADQRMNPYRLVFMDLKMPVLDGIDTALMLQALDLKIMPTVYLITGYGNQISYEEAQRAGISRILVKPMTPSTLNDALMELLNNDIESKIPSSLKALEERLKDYGQMQILIVEDNQINQEIVRQLLEPFKFEIAVAENGQEAISKVAETKFDLILMDVQMPVMDGLAATALIRALPGWEAVPILAMTANAFEEDRRKCIEAGMNDHLVKPVEPEILYKCLIKWLPVRKNGSDNKEALQRDVQNDQIRHTAAAPEEQNCLKALRQVEGLNVETGLRMLGGDISVYLRLIRQFSQKCETAAIDILKQTTAENYQNIMQTVHSIKGVAGNLGAIKIQELAAELEQAVRIRSGKEQFKEQINSFVTEIRGFAEALSKDWISPDSQKKNDIDRVEAKTIMNQLAVLLENNDTDAYDLFEEHKDLLILAMGGSGFDLERQIHEFDYRDALNTLRSSFQKWPEIFKSP</sequence>
<dbReference type="InterPro" id="IPR003594">
    <property type="entry name" value="HATPase_dom"/>
</dbReference>
<dbReference type="SUPFAM" id="SSF55781">
    <property type="entry name" value="GAF domain-like"/>
    <property type="match status" value="1"/>
</dbReference>
<evidence type="ECO:0000259" key="20">
    <source>
        <dbReference type="PROSITE" id="PS50113"/>
    </source>
</evidence>
<dbReference type="PROSITE" id="PS50113">
    <property type="entry name" value="PAC"/>
    <property type="match status" value="1"/>
</dbReference>
<dbReference type="PANTHER" id="PTHR45339">
    <property type="entry name" value="HYBRID SIGNAL TRANSDUCTION HISTIDINE KINASE J"/>
    <property type="match status" value="1"/>
</dbReference>
<evidence type="ECO:0000256" key="7">
    <source>
        <dbReference type="ARBA" id="ARBA00022679"/>
    </source>
</evidence>
<dbReference type="InterPro" id="IPR003018">
    <property type="entry name" value="GAF"/>
</dbReference>
<evidence type="ECO:0000259" key="19">
    <source>
        <dbReference type="PROSITE" id="PS50110"/>
    </source>
</evidence>
<feature type="domain" description="Response regulatory" evidence="19">
    <location>
        <begin position="929"/>
        <end position="1045"/>
    </location>
</feature>
<dbReference type="CDD" id="cd00082">
    <property type="entry name" value="HisKA"/>
    <property type="match status" value="1"/>
</dbReference>
<dbReference type="SMART" id="SM00073">
    <property type="entry name" value="HPT"/>
    <property type="match status" value="1"/>
</dbReference>
<dbReference type="InterPro" id="IPR036890">
    <property type="entry name" value="HATPase_C_sf"/>
</dbReference>
<dbReference type="InterPro" id="IPR000700">
    <property type="entry name" value="PAS-assoc_C"/>
</dbReference>
<evidence type="ECO:0000259" key="21">
    <source>
        <dbReference type="PROSITE" id="PS50894"/>
    </source>
</evidence>
<evidence type="ECO:0000256" key="15">
    <source>
        <dbReference type="ARBA" id="ARBA00024867"/>
    </source>
</evidence>
<dbReference type="PROSITE" id="PS50110">
    <property type="entry name" value="RESPONSE_REGULATORY"/>
    <property type="match status" value="2"/>
</dbReference>
<dbReference type="Gene3D" id="3.30.565.10">
    <property type="entry name" value="Histidine kinase-like ATPase, C-terminal domain"/>
    <property type="match status" value="1"/>
</dbReference>
<dbReference type="InterPro" id="IPR000014">
    <property type="entry name" value="PAS"/>
</dbReference>
<dbReference type="InterPro" id="IPR036641">
    <property type="entry name" value="HPT_dom_sf"/>
</dbReference>
<dbReference type="Pfam" id="PF02518">
    <property type="entry name" value="HATPase_c"/>
    <property type="match status" value="1"/>
</dbReference>
<evidence type="ECO:0000256" key="9">
    <source>
        <dbReference type="ARBA" id="ARBA00022741"/>
    </source>
</evidence>
<comment type="caution">
    <text evidence="22">The sequence shown here is derived from an EMBL/GenBank/DDBJ whole genome shotgun (WGS) entry which is preliminary data.</text>
</comment>
<evidence type="ECO:0000256" key="1">
    <source>
        <dbReference type="ARBA" id="ARBA00000085"/>
    </source>
</evidence>
<feature type="modified residue" description="Phosphohistidine" evidence="16">
    <location>
        <position position="1140"/>
    </location>
</feature>
<dbReference type="PROSITE" id="PS50109">
    <property type="entry name" value="HIS_KIN"/>
    <property type="match status" value="1"/>
</dbReference>
<dbReference type="InterPro" id="IPR005467">
    <property type="entry name" value="His_kinase_dom"/>
</dbReference>
<keyword evidence="10" id="KW-0418">Kinase</keyword>
<evidence type="ECO:0000256" key="10">
    <source>
        <dbReference type="ARBA" id="ARBA00022777"/>
    </source>
</evidence>
<dbReference type="SUPFAM" id="SSF47226">
    <property type="entry name" value="Histidine-containing phosphotransfer domain, HPT domain"/>
    <property type="match status" value="1"/>
</dbReference>
<dbReference type="Gene3D" id="3.30.450.40">
    <property type="match status" value="1"/>
</dbReference>
<dbReference type="EMBL" id="WJBE01000002">
    <property type="protein sequence ID" value="MBC3898622.1"/>
    <property type="molecule type" value="Genomic_DNA"/>
</dbReference>
<dbReference type="InterPro" id="IPR035965">
    <property type="entry name" value="PAS-like_dom_sf"/>
</dbReference>
<dbReference type="PANTHER" id="PTHR45339:SF1">
    <property type="entry name" value="HYBRID SIGNAL TRANSDUCTION HISTIDINE KINASE J"/>
    <property type="match status" value="1"/>
</dbReference>
<dbReference type="Pfam" id="PF08447">
    <property type="entry name" value="PAS_3"/>
    <property type="match status" value="1"/>
</dbReference>
<dbReference type="SUPFAM" id="SSF55874">
    <property type="entry name" value="ATPase domain of HSP90 chaperone/DNA topoisomerase II/histidine kinase"/>
    <property type="match status" value="1"/>
</dbReference>
<evidence type="ECO:0000256" key="13">
    <source>
        <dbReference type="ARBA" id="ARBA00023012"/>
    </source>
</evidence>
<keyword evidence="6 17" id="KW-0597">Phosphoprotein</keyword>
<evidence type="ECO:0000256" key="16">
    <source>
        <dbReference type="PROSITE-ProRule" id="PRU00110"/>
    </source>
</evidence>
<dbReference type="SUPFAM" id="SSF55785">
    <property type="entry name" value="PYP-like sensor domain (PAS domain)"/>
    <property type="match status" value="3"/>
</dbReference>
<feature type="domain" description="HPt" evidence="21">
    <location>
        <begin position="1101"/>
        <end position="1195"/>
    </location>
</feature>
<dbReference type="SMART" id="SM00388">
    <property type="entry name" value="HisKA"/>
    <property type="match status" value="1"/>
</dbReference>
<dbReference type="Pfam" id="PF00512">
    <property type="entry name" value="HisKA"/>
    <property type="match status" value="1"/>
</dbReference>
<dbReference type="SMART" id="SM00387">
    <property type="entry name" value="HATPase_c"/>
    <property type="match status" value="1"/>
</dbReference>
<dbReference type="PRINTS" id="PR00344">
    <property type="entry name" value="BCTRLSENSOR"/>
</dbReference>
<dbReference type="InterPro" id="IPR008207">
    <property type="entry name" value="Sig_transdc_His_kin_Hpt_dom"/>
</dbReference>
<evidence type="ECO:0000256" key="11">
    <source>
        <dbReference type="ARBA" id="ARBA00022840"/>
    </source>
</evidence>
<dbReference type="Gene3D" id="2.10.70.100">
    <property type="match status" value="1"/>
</dbReference>
<evidence type="ECO:0000256" key="8">
    <source>
        <dbReference type="ARBA" id="ARBA00022692"/>
    </source>
</evidence>
<dbReference type="InterPro" id="IPR036097">
    <property type="entry name" value="HisK_dim/P_sf"/>
</dbReference>
<evidence type="ECO:0000256" key="4">
    <source>
        <dbReference type="ARBA" id="ARBA00018672"/>
    </source>
</evidence>
<dbReference type="InterPro" id="IPR003661">
    <property type="entry name" value="HisK_dim/P_dom"/>
</dbReference>
<dbReference type="CDD" id="cd00088">
    <property type="entry name" value="HPT"/>
    <property type="match status" value="1"/>
</dbReference>
<dbReference type="Gene3D" id="3.40.50.2300">
    <property type="match status" value="2"/>
</dbReference>
<comment type="subcellular location">
    <subcellularLocation>
        <location evidence="2">Cell membrane</location>
        <topology evidence="2">Multi-pass membrane protein</topology>
    </subcellularLocation>
</comment>
<dbReference type="SUPFAM" id="SSF52172">
    <property type="entry name" value="CheY-like"/>
    <property type="match status" value="2"/>
</dbReference>
<dbReference type="InterPro" id="IPR004358">
    <property type="entry name" value="Sig_transdc_His_kin-like_C"/>
</dbReference>
<evidence type="ECO:0000256" key="3">
    <source>
        <dbReference type="ARBA" id="ARBA00012438"/>
    </source>
</evidence>
<reference evidence="22 23" key="1">
    <citation type="journal article" date="2020" name="mSystems">
        <title>Defining Genomic and Predicted Metabolic Features of the Acetobacterium Genus.</title>
        <authorList>
            <person name="Ross D.E."/>
            <person name="Marshall C.W."/>
            <person name="Gulliver D."/>
            <person name="May H.D."/>
            <person name="Norman R.S."/>
        </authorList>
    </citation>
    <scope>NUCLEOTIDE SEQUENCE [LARGE SCALE GENOMIC DNA]</scope>
    <source>
        <strain evidence="22 23">DSM 4132</strain>
    </source>
</reference>
<keyword evidence="12" id="KW-1133">Transmembrane helix</keyword>
<evidence type="ECO:0000256" key="17">
    <source>
        <dbReference type="PROSITE-ProRule" id="PRU00169"/>
    </source>
</evidence>
<dbReference type="InterPro" id="IPR029016">
    <property type="entry name" value="GAF-like_dom_sf"/>
</dbReference>
<dbReference type="Proteomes" id="UP000622405">
    <property type="component" value="Unassembled WGS sequence"/>
</dbReference>
<proteinExistence type="predicted"/>
<feature type="modified residue" description="4-aspartylphosphate" evidence="17">
    <location>
        <position position="978"/>
    </location>
</feature>
<dbReference type="RefSeq" id="WP_186893249.1">
    <property type="nucleotide sequence ID" value="NZ_WJBE01000002.1"/>
</dbReference>
<dbReference type="CDD" id="cd00130">
    <property type="entry name" value="PAS"/>
    <property type="match status" value="1"/>
</dbReference>
<dbReference type="CDD" id="cd00156">
    <property type="entry name" value="REC"/>
    <property type="match status" value="1"/>
</dbReference>
<accession>A0ABR6YTV6</accession>
<keyword evidence="11" id="KW-0067">ATP-binding</keyword>
<keyword evidence="8" id="KW-0812">Transmembrane</keyword>
<dbReference type="CDD" id="cd17546">
    <property type="entry name" value="REC_hyHK_CKI1_RcsC-like"/>
    <property type="match status" value="1"/>
</dbReference>
<dbReference type="EC" id="2.7.13.3" evidence="3"/>
<gene>
    <name evidence="22" type="ORF">GH811_03220</name>
</gene>
<dbReference type="InterPro" id="IPR001789">
    <property type="entry name" value="Sig_transdc_resp-reg_receiver"/>
</dbReference>
<keyword evidence="13" id="KW-0902">Two-component regulatory system</keyword>
<protein>
    <recommendedName>
        <fullName evidence="4">Stage 0 sporulation protein A homolog</fullName>
        <ecNumber evidence="3">2.7.13.3</ecNumber>
    </recommendedName>
</protein>
<evidence type="ECO:0000256" key="14">
    <source>
        <dbReference type="ARBA" id="ARBA00023136"/>
    </source>
</evidence>
<organism evidence="22 23">
    <name type="scientific">Acetobacterium malicum</name>
    <dbReference type="NCBI Taxonomy" id="52692"/>
    <lineage>
        <taxon>Bacteria</taxon>
        <taxon>Bacillati</taxon>
        <taxon>Bacillota</taxon>
        <taxon>Clostridia</taxon>
        <taxon>Eubacteriales</taxon>
        <taxon>Eubacteriaceae</taxon>
        <taxon>Acetobacterium</taxon>
    </lineage>
</organism>
<keyword evidence="23" id="KW-1185">Reference proteome</keyword>
<comment type="catalytic activity">
    <reaction evidence="1">
        <text>ATP + protein L-histidine = ADP + protein N-phospho-L-histidine.</text>
        <dbReference type="EC" id="2.7.13.3"/>
    </reaction>
</comment>
<comment type="function">
    <text evidence="15">May play the central regulatory role in sporulation. It may be an element of the effector pathway responsible for the activation of sporulation genes in response to nutritional stress. Spo0A may act in concert with spo0H (a sigma factor) to control the expression of some genes that are critical to the sporulation process.</text>
</comment>
<dbReference type="SUPFAM" id="SSF47384">
    <property type="entry name" value="Homodimeric domain of signal transducing histidine kinase"/>
    <property type="match status" value="1"/>
</dbReference>
<dbReference type="SMART" id="SM00448">
    <property type="entry name" value="REC"/>
    <property type="match status" value="2"/>
</dbReference>
<keyword evidence="9" id="KW-0547">Nucleotide-binding</keyword>